<keyword evidence="2" id="KW-1185">Reference proteome</keyword>
<gene>
    <name evidence="1" type="ORF">Psm1vBMR15_gp52c</name>
</gene>
<name>A0A6M3TE38_9CAUD</name>
<accession>A0A6M3TE38</accession>
<proteinExistence type="predicted"/>
<reference evidence="1 2" key="1">
    <citation type="journal article" date="2020" name="Microb. Biotechnol.">
        <title>Phage biocontrol to combat Pseudomonas syringae pathogens causing disease in cherry.</title>
        <authorList>
            <person name="Rabiey M."/>
            <person name="Roy S.R."/>
            <person name="Holtappels D."/>
            <person name="Franceschetti L."/>
            <person name="Quilty B.J."/>
            <person name="Creeth R."/>
            <person name="Sundin G.W."/>
            <person name="Wagemans J."/>
            <person name="Lavigne R."/>
            <person name="Jackson R.W."/>
        </authorList>
    </citation>
    <scope>NUCLEOTIDE SEQUENCE [LARGE SCALE GENOMIC DNA]</scope>
</reference>
<protein>
    <submittedName>
        <fullName evidence="1">Uncharacterized protein</fullName>
    </submittedName>
</protein>
<dbReference type="EMBL" id="MT104475">
    <property type="protein sequence ID" value="QJD55266.1"/>
    <property type="molecule type" value="Genomic_DNA"/>
</dbReference>
<sequence length="41" mass="4714">MLRIWQTLVPGRQISSILVKLKLFVPHDSGRVCPRNSWPAL</sequence>
<organism evidence="1 2">
    <name type="scientific">Pseudomonas phage MR15</name>
    <dbReference type="NCBI Taxonomy" id="2711179"/>
    <lineage>
        <taxon>Viruses</taxon>
        <taxon>Duplodnaviria</taxon>
        <taxon>Heunggongvirae</taxon>
        <taxon>Uroviricota</taxon>
        <taxon>Caudoviricetes</taxon>
        <taxon>Readingvirus</taxon>
        <taxon>Readingvirus MR15</taxon>
    </lineage>
</organism>
<dbReference type="Proteomes" id="UP000503469">
    <property type="component" value="Segment"/>
</dbReference>
<evidence type="ECO:0000313" key="2">
    <source>
        <dbReference type="Proteomes" id="UP000503469"/>
    </source>
</evidence>
<evidence type="ECO:0000313" key="1">
    <source>
        <dbReference type="EMBL" id="QJD55266.1"/>
    </source>
</evidence>